<feature type="compositionally biased region" description="Basic and acidic residues" evidence="1">
    <location>
        <begin position="136"/>
        <end position="147"/>
    </location>
</feature>
<name>A0AAV0ZCW6_VICFA</name>
<proteinExistence type="predicted"/>
<gene>
    <name evidence="2" type="ORF">VFH_I192000</name>
</gene>
<reference evidence="2 3" key="1">
    <citation type="submission" date="2023-01" db="EMBL/GenBank/DDBJ databases">
        <authorList>
            <person name="Kreplak J."/>
        </authorList>
    </citation>
    <scope>NUCLEOTIDE SEQUENCE [LARGE SCALE GENOMIC DNA]</scope>
</reference>
<keyword evidence="3" id="KW-1185">Reference proteome</keyword>
<protein>
    <submittedName>
        <fullName evidence="2">Uncharacterized protein</fullName>
    </submittedName>
</protein>
<organism evidence="2 3">
    <name type="scientific">Vicia faba</name>
    <name type="common">Broad bean</name>
    <name type="synonym">Faba vulgaris</name>
    <dbReference type="NCBI Taxonomy" id="3906"/>
    <lineage>
        <taxon>Eukaryota</taxon>
        <taxon>Viridiplantae</taxon>
        <taxon>Streptophyta</taxon>
        <taxon>Embryophyta</taxon>
        <taxon>Tracheophyta</taxon>
        <taxon>Spermatophyta</taxon>
        <taxon>Magnoliopsida</taxon>
        <taxon>eudicotyledons</taxon>
        <taxon>Gunneridae</taxon>
        <taxon>Pentapetalae</taxon>
        <taxon>rosids</taxon>
        <taxon>fabids</taxon>
        <taxon>Fabales</taxon>
        <taxon>Fabaceae</taxon>
        <taxon>Papilionoideae</taxon>
        <taxon>50 kb inversion clade</taxon>
        <taxon>NPAAA clade</taxon>
        <taxon>Hologalegina</taxon>
        <taxon>IRL clade</taxon>
        <taxon>Fabeae</taxon>
        <taxon>Vicia</taxon>
    </lineage>
</organism>
<accession>A0AAV0ZCW6</accession>
<evidence type="ECO:0000313" key="2">
    <source>
        <dbReference type="EMBL" id="CAI8595459.1"/>
    </source>
</evidence>
<dbReference type="AlphaFoldDB" id="A0AAV0ZCW6"/>
<evidence type="ECO:0000256" key="1">
    <source>
        <dbReference type="SAM" id="MobiDB-lite"/>
    </source>
</evidence>
<sequence length="161" mass="18853">MSNKNVFEVPVSAEELKIRSELAKKIEKDLEEEIKESIYNLARRLNRIFQQRKEREAKEAVFDKVNNKTRALSKVVINIGVEGGAKIEIKEVNREAKERRCDFRPKKCLKEVKEVVWEKSLRRGSSSVKGAYVRSKQKDRNMMKGRNGSEDKKLFQLVWKV</sequence>
<dbReference type="EMBL" id="OX451735">
    <property type="protein sequence ID" value="CAI8595459.1"/>
    <property type="molecule type" value="Genomic_DNA"/>
</dbReference>
<evidence type="ECO:0000313" key="3">
    <source>
        <dbReference type="Proteomes" id="UP001157006"/>
    </source>
</evidence>
<dbReference type="Proteomes" id="UP001157006">
    <property type="component" value="Chromosome 1S"/>
</dbReference>
<feature type="region of interest" description="Disordered" evidence="1">
    <location>
        <begin position="128"/>
        <end position="147"/>
    </location>
</feature>